<keyword evidence="4" id="KW-0328">Glycosyltransferase</keyword>
<dbReference type="FunFam" id="3.40.50.2000:FF:000119">
    <property type="entry name" value="Glycosyl transferase group 1"/>
    <property type="match status" value="1"/>
</dbReference>
<dbReference type="OrthoDB" id="9797829at2"/>
<evidence type="ECO:0000313" key="5">
    <source>
        <dbReference type="Proteomes" id="UP000239614"/>
    </source>
</evidence>
<dbReference type="GO" id="GO:0103011">
    <property type="term" value="F:mannosylfructose-phosphate synthase activity"/>
    <property type="evidence" value="ECO:0007669"/>
    <property type="project" value="UniProtKB-EC"/>
</dbReference>
<keyword evidence="1 4" id="KW-0808">Transferase</keyword>
<dbReference type="Proteomes" id="UP000239614">
    <property type="component" value="Unassembled WGS sequence"/>
</dbReference>
<dbReference type="PANTHER" id="PTHR46401">
    <property type="entry name" value="GLYCOSYLTRANSFERASE WBBK-RELATED"/>
    <property type="match status" value="1"/>
</dbReference>
<dbReference type="CDD" id="cd03809">
    <property type="entry name" value="GT4_MtfB-like"/>
    <property type="match status" value="1"/>
</dbReference>
<evidence type="ECO:0000259" key="3">
    <source>
        <dbReference type="Pfam" id="PF13439"/>
    </source>
</evidence>
<dbReference type="EC" id="2.4.1.246" evidence="4"/>
<protein>
    <submittedName>
        <fullName evidence="4">Mannosylfructose-phosphate synthase</fullName>
        <ecNumber evidence="4">2.4.1.246</ecNumber>
    </submittedName>
</protein>
<evidence type="ECO:0000259" key="2">
    <source>
        <dbReference type="Pfam" id="PF00534"/>
    </source>
</evidence>
<dbReference type="InterPro" id="IPR028098">
    <property type="entry name" value="Glyco_trans_4-like_N"/>
</dbReference>
<dbReference type="Gene3D" id="3.40.50.2000">
    <property type="entry name" value="Glycogen Phosphorylase B"/>
    <property type="match status" value="2"/>
</dbReference>
<name>A0A2T0AZ94_9CLOT</name>
<organism evidence="4 5">
    <name type="scientific">Clostridium thermopalmarium DSM 5974</name>
    <dbReference type="NCBI Taxonomy" id="1121340"/>
    <lineage>
        <taxon>Bacteria</taxon>
        <taxon>Bacillati</taxon>
        <taxon>Bacillota</taxon>
        <taxon>Clostridia</taxon>
        <taxon>Eubacteriales</taxon>
        <taxon>Clostridiaceae</taxon>
        <taxon>Clostridium</taxon>
    </lineage>
</organism>
<dbReference type="Pfam" id="PF00534">
    <property type="entry name" value="Glycos_transf_1"/>
    <property type="match status" value="1"/>
</dbReference>
<sequence length="364" mass="42250">MIIFNALQTSLSGGIGRYSYEVAKGIYKLGQVDFKIVIREQDKERFDFARNEDLIIIKNINNSKQRNYVEQFVLPKLIYKKYPDAIIHYPDTMAPIFSKNKVVITIHDLAFKTLKNEFTFKTRLWKNFITDLSVKKADKIIAITNFTKSEIEKYYPYAKNKTTVIYNGFNDFSQEPINEKKLRNGFNEIISNPYILTVSTISPRKNIDGLIKAFNLLKEQIPHNLIIAGKNGWNYEYVFRLVDELKLNDRVWFTGAVTDDELKLLYKNASLFVYPSYYEGFGLPPLEAMACGCPTIVLNESSLPEVVGKGALLVYSSDEDELSKKIKFLLYNDIYRNYIINEGLDNVKRFSWIETAKKIIEIYK</sequence>
<dbReference type="AlphaFoldDB" id="A0A2T0AZ94"/>
<gene>
    <name evidence="4" type="primary">mfpsA</name>
    <name evidence="4" type="ORF">CPAL_01810</name>
</gene>
<keyword evidence="5" id="KW-1185">Reference proteome</keyword>
<accession>A0A2T0AZ94</accession>
<dbReference type="SUPFAM" id="SSF53756">
    <property type="entry name" value="UDP-Glycosyltransferase/glycogen phosphorylase"/>
    <property type="match status" value="1"/>
</dbReference>
<comment type="caution">
    <text evidence="4">The sequence shown here is derived from an EMBL/GenBank/DDBJ whole genome shotgun (WGS) entry which is preliminary data.</text>
</comment>
<evidence type="ECO:0000313" key="4">
    <source>
        <dbReference type="EMBL" id="PRR76510.1"/>
    </source>
</evidence>
<feature type="domain" description="Glycosyl transferase family 1" evidence="2">
    <location>
        <begin position="191"/>
        <end position="343"/>
    </location>
</feature>
<dbReference type="RefSeq" id="WP_106023891.1">
    <property type="nucleotide sequence ID" value="NZ_PVXN01000005.1"/>
</dbReference>
<dbReference type="InterPro" id="IPR001296">
    <property type="entry name" value="Glyco_trans_1"/>
</dbReference>
<dbReference type="PANTHER" id="PTHR46401:SF2">
    <property type="entry name" value="GLYCOSYLTRANSFERASE WBBK-RELATED"/>
    <property type="match status" value="1"/>
</dbReference>
<dbReference type="EMBL" id="PVXN01000005">
    <property type="protein sequence ID" value="PRR76510.1"/>
    <property type="molecule type" value="Genomic_DNA"/>
</dbReference>
<dbReference type="Pfam" id="PF13439">
    <property type="entry name" value="Glyco_transf_4"/>
    <property type="match status" value="1"/>
</dbReference>
<feature type="domain" description="Glycosyltransferase subfamily 4-like N-terminal" evidence="3">
    <location>
        <begin position="13"/>
        <end position="170"/>
    </location>
</feature>
<proteinExistence type="predicted"/>
<reference evidence="4 5" key="1">
    <citation type="submission" date="2018-03" db="EMBL/GenBank/DDBJ databases">
        <title>Genome sequence of Clostridium thermopalmarium DSM 5974.</title>
        <authorList>
            <person name="Poehlein A."/>
            <person name="Daniel R."/>
        </authorList>
    </citation>
    <scope>NUCLEOTIDE SEQUENCE [LARGE SCALE GENOMIC DNA]</scope>
    <source>
        <strain evidence="4 5">DSM 5974</strain>
    </source>
</reference>
<evidence type="ECO:0000256" key="1">
    <source>
        <dbReference type="ARBA" id="ARBA00022679"/>
    </source>
</evidence>